<organism evidence="2 3">
    <name type="scientific">Basidiobolus meristosporus CBS 931.73</name>
    <dbReference type="NCBI Taxonomy" id="1314790"/>
    <lineage>
        <taxon>Eukaryota</taxon>
        <taxon>Fungi</taxon>
        <taxon>Fungi incertae sedis</taxon>
        <taxon>Zoopagomycota</taxon>
        <taxon>Entomophthoromycotina</taxon>
        <taxon>Basidiobolomycetes</taxon>
        <taxon>Basidiobolales</taxon>
        <taxon>Basidiobolaceae</taxon>
        <taxon>Basidiobolus</taxon>
    </lineage>
</organism>
<evidence type="ECO:0000313" key="3">
    <source>
        <dbReference type="Proteomes" id="UP000193498"/>
    </source>
</evidence>
<dbReference type="STRING" id="1314790.A0A1Y1WWB2"/>
<reference evidence="2 3" key="1">
    <citation type="submission" date="2016-07" db="EMBL/GenBank/DDBJ databases">
        <title>Pervasive Adenine N6-methylation of Active Genes in Fungi.</title>
        <authorList>
            <consortium name="DOE Joint Genome Institute"/>
            <person name="Mondo S.J."/>
            <person name="Dannebaum R.O."/>
            <person name="Kuo R.C."/>
            <person name="Labutti K."/>
            <person name="Haridas S."/>
            <person name="Kuo A."/>
            <person name="Salamov A."/>
            <person name="Ahrendt S.R."/>
            <person name="Lipzen A."/>
            <person name="Sullivan W."/>
            <person name="Andreopoulos W.B."/>
            <person name="Clum A."/>
            <person name="Lindquist E."/>
            <person name="Daum C."/>
            <person name="Ramamoorthy G.K."/>
            <person name="Gryganskyi A."/>
            <person name="Culley D."/>
            <person name="Magnuson J.K."/>
            <person name="James T.Y."/>
            <person name="O'Malley M.A."/>
            <person name="Stajich J.E."/>
            <person name="Spatafora J.W."/>
            <person name="Visel A."/>
            <person name="Grigoriev I.V."/>
        </authorList>
    </citation>
    <scope>NUCLEOTIDE SEQUENCE [LARGE SCALE GENOMIC DNA]</scope>
    <source>
        <strain evidence="2 3">CBS 931.73</strain>
    </source>
</reference>
<dbReference type="InParanoid" id="A0A1Y1WWB2"/>
<name>A0A1Y1WWB2_9FUNG</name>
<evidence type="ECO:0000256" key="1">
    <source>
        <dbReference type="SAM" id="Phobius"/>
    </source>
</evidence>
<keyword evidence="3" id="KW-1185">Reference proteome</keyword>
<keyword evidence="1" id="KW-0812">Transmembrane</keyword>
<evidence type="ECO:0000313" key="2">
    <source>
        <dbReference type="EMBL" id="ORX77752.1"/>
    </source>
</evidence>
<protein>
    <submittedName>
        <fullName evidence="2">Uncharacterized protein</fullName>
    </submittedName>
</protein>
<comment type="caution">
    <text evidence="2">The sequence shown here is derived from an EMBL/GenBank/DDBJ whole genome shotgun (WGS) entry which is preliminary data.</text>
</comment>
<dbReference type="EMBL" id="MCFE01000859">
    <property type="protein sequence ID" value="ORX77752.1"/>
    <property type="molecule type" value="Genomic_DNA"/>
</dbReference>
<gene>
    <name evidence="2" type="ORF">K493DRAFT_392128</name>
</gene>
<accession>A0A1Y1WWB2</accession>
<keyword evidence="1" id="KW-1133">Transmembrane helix</keyword>
<sequence length="142" mass="15757">MYDYRGNQISAEDHKLKTIGQGAATHVVTAFDSSIKSRSGSYLQDCWIDNDAATRMPRAMKMPRDREKLSEKLVGATFDVISEMGQWPLKICQENALDKSDAEAFSLLLDIFISGLYLLVYFRTSFVVVAVSMAFSSSGIIG</sequence>
<feature type="transmembrane region" description="Helical" evidence="1">
    <location>
        <begin position="107"/>
        <end position="135"/>
    </location>
</feature>
<dbReference type="AlphaFoldDB" id="A0A1Y1WWB2"/>
<proteinExistence type="predicted"/>
<dbReference type="Proteomes" id="UP000193498">
    <property type="component" value="Unassembled WGS sequence"/>
</dbReference>
<keyword evidence="1" id="KW-0472">Membrane</keyword>
<dbReference type="OrthoDB" id="191139at2759"/>